<dbReference type="Gene3D" id="1.10.150.20">
    <property type="entry name" value="5' to 3' exonuclease, C-terminal subdomain"/>
    <property type="match status" value="1"/>
</dbReference>
<dbReference type="InterPro" id="IPR003583">
    <property type="entry name" value="Hlx-hairpin-Hlx_DNA-bd_motif"/>
</dbReference>
<feature type="region of interest" description="Domain I" evidence="6">
    <location>
        <begin position="1"/>
        <end position="64"/>
    </location>
</feature>
<comment type="caution">
    <text evidence="6">Lacks conserved residue(s) required for the propagation of feature annotation.</text>
</comment>
<dbReference type="Pfam" id="PF07499">
    <property type="entry name" value="RuvA_C"/>
    <property type="match status" value="1"/>
</dbReference>
<keyword evidence="9" id="KW-0378">Hydrolase</keyword>
<dbReference type="GO" id="GO:0006281">
    <property type="term" value="P:DNA repair"/>
    <property type="evidence" value="ECO:0007669"/>
    <property type="project" value="UniProtKB-UniRule"/>
</dbReference>
<keyword evidence="9" id="KW-0547">Nucleotide-binding</keyword>
<dbReference type="GO" id="GO:0005737">
    <property type="term" value="C:cytoplasm"/>
    <property type="evidence" value="ECO:0007669"/>
    <property type="project" value="UniProtKB-SubCell"/>
</dbReference>
<dbReference type="SUPFAM" id="SSF46929">
    <property type="entry name" value="DNA helicase RuvA subunit, C-terminal domain"/>
    <property type="match status" value="1"/>
</dbReference>
<feature type="domain" description="Helix-hairpin-helix DNA-binding motif class 1" evidence="8">
    <location>
        <begin position="108"/>
        <end position="127"/>
    </location>
</feature>
<feature type="compositionally biased region" description="Low complexity" evidence="7">
    <location>
        <begin position="160"/>
        <end position="176"/>
    </location>
</feature>
<feature type="region of interest" description="Domain III" evidence="6">
    <location>
        <begin position="180"/>
        <end position="232"/>
    </location>
</feature>
<dbReference type="InterPro" id="IPR011114">
    <property type="entry name" value="RuvA_C"/>
</dbReference>
<evidence type="ECO:0000313" key="9">
    <source>
        <dbReference type="EMBL" id="SDE48036.1"/>
    </source>
</evidence>
<accession>A0A1G7DAU5</accession>
<feature type="region of interest" description="Flexible linker" evidence="6">
    <location>
        <begin position="167"/>
        <end position="179"/>
    </location>
</feature>
<dbReference type="NCBIfam" id="TIGR00084">
    <property type="entry name" value="ruvA"/>
    <property type="match status" value="1"/>
</dbReference>
<evidence type="ECO:0000256" key="7">
    <source>
        <dbReference type="SAM" id="MobiDB-lite"/>
    </source>
</evidence>
<gene>
    <name evidence="6" type="primary">ruvA</name>
    <name evidence="9" type="ORF">SAMN04488567_1836</name>
</gene>
<sequence length="232" mass="24214">MIGRIAGRLEYRATDHVLIDVRGVGYVVYVSDRVLAQLPGPGEAVALYTELLVREDILQLFGFPTLVEKEWHRLLLTVQGIGAKASLAILGALGADGLSRAIALADWSAVARAKGVGPKTAQRVVNELKDKAPSVMAMGAQPAAMRESEADDAAVIEDAAPAETAPATKPKAQPKARGNAEAQADALSALGNLGYGLSDAAAAVAEAAHEDPEAGTPELIRAALRRLAPKER</sequence>
<dbReference type="InterPro" id="IPR012340">
    <property type="entry name" value="NA-bd_OB-fold"/>
</dbReference>
<comment type="subcellular location">
    <subcellularLocation>
        <location evidence="6">Cytoplasm</location>
    </subcellularLocation>
</comment>
<dbReference type="OrthoDB" id="5293449at2"/>
<keyword evidence="4 6" id="KW-0233">DNA recombination</keyword>
<keyword evidence="3 6" id="KW-0238">DNA-binding</keyword>
<dbReference type="Proteomes" id="UP000198922">
    <property type="component" value="Unassembled WGS sequence"/>
</dbReference>
<dbReference type="AlphaFoldDB" id="A0A1G7DAU5"/>
<name>A0A1G7DAU5_9RHOB</name>
<comment type="function">
    <text evidence="6">The RuvA-RuvB-RuvC complex processes Holliday junction (HJ) DNA during genetic recombination and DNA repair, while the RuvA-RuvB complex plays an important role in the rescue of blocked DNA replication forks via replication fork reversal (RFR). RuvA specifically binds to HJ cruciform DNA, conferring on it an open structure. The RuvB hexamer acts as an ATP-dependent pump, pulling dsDNA into and through the RuvAB complex. HJ branch migration allows RuvC to scan DNA until it finds its consensus sequence, where it cleaves and resolves the cruciform DNA.</text>
</comment>
<dbReference type="SUPFAM" id="SSF47781">
    <property type="entry name" value="RuvA domain 2-like"/>
    <property type="match status" value="1"/>
</dbReference>
<dbReference type="GO" id="GO:0009379">
    <property type="term" value="C:Holliday junction helicase complex"/>
    <property type="evidence" value="ECO:0007669"/>
    <property type="project" value="InterPro"/>
</dbReference>
<feature type="region of interest" description="Disordered" evidence="7">
    <location>
        <begin position="202"/>
        <end position="232"/>
    </location>
</feature>
<dbReference type="EMBL" id="FNAT01000002">
    <property type="protein sequence ID" value="SDE48036.1"/>
    <property type="molecule type" value="Genomic_DNA"/>
</dbReference>
<keyword evidence="2 6" id="KW-0227">DNA damage</keyword>
<evidence type="ECO:0000313" key="10">
    <source>
        <dbReference type="Proteomes" id="UP000198922"/>
    </source>
</evidence>
<keyword evidence="10" id="KW-1185">Reference proteome</keyword>
<dbReference type="SMART" id="SM00278">
    <property type="entry name" value="HhH1"/>
    <property type="match status" value="2"/>
</dbReference>
<dbReference type="GO" id="GO:0048476">
    <property type="term" value="C:Holliday junction resolvase complex"/>
    <property type="evidence" value="ECO:0007669"/>
    <property type="project" value="UniProtKB-UniRule"/>
</dbReference>
<dbReference type="InterPro" id="IPR036267">
    <property type="entry name" value="RuvA_C_sf"/>
</dbReference>
<dbReference type="RefSeq" id="WP_090111209.1">
    <property type="nucleotide sequence ID" value="NZ_FNAT01000002.1"/>
</dbReference>
<dbReference type="STRING" id="521013.SAMN04488567_1836"/>
<organism evidence="9 10">
    <name type="scientific">Limimaricola pyoseonensis</name>
    <dbReference type="NCBI Taxonomy" id="521013"/>
    <lineage>
        <taxon>Bacteria</taxon>
        <taxon>Pseudomonadati</taxon>
        <taxon>Pseudomonadota</taxon>
        <taxon>Alphaproteobacteria</taxon>
        <taxon>Rhodobacterales</taxon>
        <taxon>Paracoccaceae</taxon>
        <taxon>Limimaricola</taxon>
    </lineage>
</organism>
<comment type="similarity">
    <text evidence="6">Belongs to the RuvA family.</text>
</comment>
<protein>
    <recommendedName>
        <fullName evidence="6">Holliday junction branch migration complex subunit RuvA</fullName>
    </recommendedName>
</protein>
<dbReference type="Pfam" id="PF01330">
    <property type="entry name" value="RuvA_N"/>
    <property type="match status" value="1"/>
</dbReference>
<keyword evidence="9" id="KW-0347">Helicase</keyword>
<dbReference type="Pfam" id="PF14520">
    <property type="entry name" value="HHH_5"/>
    <property type="match status" value="1"/>
</dbReference>
<feature type="domain" description="Helix-hairpin-helix DNA-binding motif class 1" evidence="8">
    <location>
        <begin position="73"/>
        <end position="92"/>
    </location>
</feature>
<comment type="domain">
    <text evidence="6">Has three domains with a flexible linker between the domains II and III and assumes an 'L' shape. Domain III is highly mobile and contacts RuvB.</text>
</comment>
<dbReference type="GO" id="GO:0009378">
    <property type="term" value="F:four-way junction helicase activity"/>
    <property type="evidence" value="ECO:0007669"/>
    <property type="project" value="InterPro"/>
</dbReference>
<dbReference type="InterPro" id="IPR000085">
    <property type="entry name" value="RuvA"/>
</dbReference>
<evidence type="ECO:0000256" key="4">
    <source>
        <dbReference type="ARBA" id="ARBA00023172"/>
    </source>
</evidence>
<feature type="region of interest" description="Disordered" evidence="7">
    <location>
        <begin position="160"/>
        <end position="180"/>
    </location>
</feature>
<evidence type="ECO:0000256" key="5">
    <source>
        <dbReference type="ARBA" id="ARBA00023204"/>
    </source>
</evidence>
<dbReference type="GO" id="GO:0005524">
    <property type="term" value="F:ATP binding"/>
    <property type="evidence" value="ECO:0007669"/>
    <property type="project" value="InterPro"/>
</dbReference>
<dbReference type="InterPro" id="IPR013849">
    <property type="entry name" value="DNA_helicase_Holl-junc_RuvA_I"/>
</dbReference>
<evidence type="ECO:0000256" key="2">
    <source>
        <dbReference type="ARBA" id="ARBA00022763"/>
    </source>
</evidence>
<keyword evidence="1 6" id="KW-0963">Cytoplasm</keyword>
<reference evidence="10" key="1">
    <citation type="submission" date="2016-10" db="EMBL/GenBank/DDBJ databases">
        <authorList>
            <person name="Varghese N."/>
            <person name="Submissions S."/>
        </authorList>
    </citation>
    <scope>NUCLEOTIDE SEQUENCE [LARGE SCALE GENOMIC DNA]</scope>
    <source>
        <strain evidence="10">DSM 21424</strain>
    </source>
</reference>
<evidence type="ECO:0000259" key="8">
    <source>
        <dbReference type="SMART" id="SM00278"/>
    </source>
</evidence>
<dbReference type="Gene3D" id="2.40.50.140">
    <property type="entry name" value="Nucleic acid-binding proteins"/>
    <property type="match status" value="1"/>
</dbReference>
<proteinExistence type="inferred from homology"/>
<keyword evidence="5 6" id="KW-0234">DNA repair</keyword>
<dbReference type="InterPro" id="IPR010994">
    <property type="entry name" value="RuvA_2-like"/>
</dbReference>
<dbReference type="GO" id="GO:0000400">
    <property type="term" value="F:four-way junction DNA binding"/>
    <property type="evidence" value="ECO:0007669"/>
    <property type="project" value="UniProtKB-UniRule"/>
</dbReference>
<evidence type="ECO:0000256" key="3">
    <source>
        <dbReference type="ARBA" id="ARBA00023125"/>
    </source>
</evidence>
<dbReference type="SUPFAM" id="SSF50249">
    <property type="entry name" value="Nucleic acid-binding proteins"/>
    <property type="match status" value="1"/>
</dbReference>
<comment type="subunit">
    <text evidence="6">Homotetramer. Forms an RuvA(8)-RuvB(12)-Holliday junction (HJ) complex. HJ DNA is sandwiched between 2 RuvA tetramers; dsDNA enters through RuvA and exits via RuvB. An RuvB hexamer assembles on each DNA strand where it exits the tetramer. Each RuvB hexamer is contacted by two RuvA subunits (via domain III) on 2 adjacent RuvB subunits; this complex drives branch migration. In the full resolvosome a probable DNA-RuvA(4)-RuvB(12)-RuvC(2) complex forms which resolves the HJ.</text>
</comment>
<dbReference type="GO" id="GO:0006310">
    <property type="term" value="P:DNA recombination"/>
    <property type="evidence" value="ECO:0007669"/>
    <property type="project" value="UniProtKB-UniRule"/>
</dbReference>
<evidence type="ECO:0000256" key="1">
    <source>
        <dbReference type="ARBA" id="ARBA00022490"/>
    </source>
</evidence>
<dbReference type="Gene3D" id="1.10.8.10">
    <property type="entry name" value="DNA helicase RuvA subunit, C-terminal domain"/>
    <property type="match status" value="1"/>
</dbReference>
<dbReference type="HAMAP" id="MF_00031">
    <property type="entry name" value="DNA_HJ_migration_RuvA"/>
    <property type="match status" value="1"/>
</dbReference>
<keyword evidence="9" id="KW-0067">ATP-binding</keyword>
<evidence type="ECO:0000256" key="6">
    <source>
        <dbReference type="HAMAP-Rule" id="MF_00031"/>
    </source>
</evidence>